<keyword evidence="3" id="KW-0493">Microtubule</keyword>
<dbReference type="InterPro" id="IPR002453">
    <property type="entry name" value="Beta_tubulin"/>
</dbReference>
<keyword evidence="11" id="KW-1185">Reference proteome</keyword>
<dbReference type="PANTHER" id="PTHR11588">
    <property type="entry name" value="TUBULIN"/>
    <property type="match status" value="1"/>
</dbReference>
<dbReference type="CDD" id="cd02187">
    <property type="entry name" value="beta_tubulin"/>
    <property type="match status" value="1"/>
</dbReference>
<dbReference type="InterPro" id="IPR008280">
    <property type="entry name" value="Tub_FtsZ_C"/>
</dbReference>
<evidence type="ECO:0000256" key="7">
    <source>
        <dbReference type="ARBA" id="ARBA00023134"/>
    </source>
</evidence>
<evidence type="ECO:0000256" key="1">
    <source>
        <dbReference type="ARBA" id="ARBA00001946"/>
    </source>
</evidence>
<evidence type="ECO:0000256" key="8">
    <source>
        <dbReference type="ARBA" id="ARBA00034296"/>
    </source>
</evidence>
<name>A0A0N0BEP2_9HYME</name>
<keyword evidence="6" id="KW-0460">Magnesium</keyword>
<dbReference type="GO" id="GO:0007017">
    <property type="term" value="P:microtubule-based process"/>
    <property type="evidence" value="ECO:0007669"/>
    <property type="project" value="InterPro"/>
</dbReference>
<evidence type="ECO:0000313" key="11">
    <source>
        <dbReference type="Proteomes" id="UP000053105"/>
    </source>
</evidence>
<dbReference type="SUPFAM" id="SSF52490">
    <property type="entry name" value="Tubulin nucleotide-binding domain-like"/>
    <property type="match status" value="1"/>
</dbReference>
<evidence type="ECO:0000256" key="6">
    <source>
        <dbReference type="ARBA" id="ARBA00022842"/>
    </source>
</evidence>
<dbReference type="GO" id="GO:0005200">
    <property type="term" value="F:structural constituent of cytoskeleton"/>
    <property type="evidence" value="ECO:0007669"/>
    <property type="project" value="InterPro"/>
</dbReference>
<keyword evidence="4" id="KW-0479">Metal-binding</keyword>
<dbReference type="FunFam" id="3.40.50.1440:FF:000006">
    <property type="entry name" value="Tubulin beta chain"/>
    <property type="match status" value="1"/>
</dbReference>
<dbReference type="InterPro" id="IPR013838">
    <property type="entry name" value="Beta-tubulin_BS"/>
</dbReference>
<dbReference type="GO" id="GO:0046872">
    <property type="term" value="F:metal ion binding"/>
    <property type="evidence" value="ECO:0007669"/>
    <property type="project" value="UniProtKB-KW"/>
</dbReference>
<dbReference type="PRINTS" id="PR01163">
    <property type="entry name" value="BETATUBULIN"/>
</dbReference>
<dbReference type="AlphaFoldDB" id="A0A0N0BEP2"/>
<dbReference type="Proteomes" id="UP000053105">
    <property type="component" value="Unassembled WGS sequence"/>
</dbReference>
<sequence length="654" mass="72374">MREIVHVQVGQCGNNIGSKFWEVVSDEHGLSADGTFQGDSELQLQRINVYFVEGPGRRYVPRAILVDLDPGSLNAAMSGPCGRLFKPDNMAAGQAGAANNWAKGYYTEGAELADVALDLIRSEVEACDLIQGIQMVHSLSGGTGGGTTALLMTKLKEEYPERILKTYSVMPSPLMSDVVVEPYNAMLSLSKSIECTDQTFCIDNRALHHICTHVLKLTTPTFNDLNHLISNYVSGVTACFRFPGQLNTDLRKLLVNLVPFPRLHFFVPAYAPLLSRSARPYTILTVPELTQRLFRADSMFVYCDPRLAKFLTVAAIFRGRMSTKVGKRSRFDPAAFFLTFRLRFSKIKKKEELELNSLGLGLKVVGALLGFEILLGGCFLVLLVLRDQIVHVRLGLGELHLVHAFAGVPVQERFPAEHRGELLGDPLEQLLNGGGVADEGGGHLQTLGRDVADGRLHVVRDPLDEVRAVLVLHAEHLLVDFLHRHSAAEHGGHGQAAIMFFASNICCVSSGTERAEYCCMDLDVNGAKPGMKKCRRGNGTMLTASFRRSAFNCPGNLRQVVTPDMVSETRCLVIVDGNPLQLQIAVPVIDARLIDAMLLRDHFPELQCKQQYQNYFPTTVLSVEIRFLAKSINMQRVVSINSYTNIINNWRLDR</sequence>
<dbReference type="GO" id="GO:0005874">
    <property type="term" value="C:microtubule"/>
    <property type="evidence" value="ECO:0007669"/>
    <property type="project" value="UniProtKB-KW"/>
</dbReference>
<accession>A0A0N0BEP2</accession>
<keyword evidence="7" id="KW-0342">GTP-binding</keyword>
<feature type="domain" description="Tubulin/FtsZ GTPase" evidence="9">
    <location>
        <begin position="47"/>
        <end position="244"/>
    </location>
</feature>
<comment type="cofactor">
    <cofactor evidence="1">
        <name>Mg(2+)</name>
        <dbReference type="ChEBI" id="CHEBI:18420"/>
    </cofactor>
</comment>
<dbReference type="GO" id="GO:0005525">
    <property type="term" value="F:GTP binding"/>
    <property type="evidence" value="ECO:0007669"/>
    <property type="project" value="UniProtKB-KW"/>
</dbReference>
<evidence type="ECO:0000256" key="3">
    <source>
        <dbReference type="ARBA" id="ARBA00022701"/>
    </source>
</evidence>
<organism evidence="10 11">
    <name type="scientific">Melipona quadrifasciata</name>
    <dbReference type="NCBI Taxonomy" id="166423"/>
    <lineage>
        <taxon>Eukaryota</taxon>
        <taxon>Metazoa</taxon>
        <taxon>Ecdysozoa</taxon>
        <taxon>Arthropoda</taxon>
        <taxon>Hexapoda</taxon>
        <taxon>Insecta</taxon>
        <taxon>Pterygota</taxon>
        <taxon>Neoptera</taxon>
        <taxon>Endopterygota</taxon>
        <taxon>Hymenoptera</taxon>
        <taxon>Apocrita</taxon>
        <taxon>Aculeata</taxon>
        <taxon>Apoidea</taxon>
        <taxon>Anthophila</taxon>
        <taxon>Apidae</taxon>
        <taxon>Melipona</taxon>
    </lineage>
</organism>
<dbReference type="OrthoDB" id="1662883at2759"/>
<dbReference type="Gene3D" id="3.40.50.1440">
    <property type="entry name" value="Tubulin/FtsZ, GTPase domain"/>
    <property type="match status" value="1"/>
</dbReference>
<reference evidence="10 11" key="1">
    <citation type="submission" date="2015-07" db="EMBL/GenBank/DDBJ databases">
        <title>The genome of Melipona quadrifasciata.</title>
        <authorList>
            <person name="Pan H."/>
            <person name="Kapheim K."/>
        </authorList>
    </citation>
    <scope>NUCLEOTIDE SEQUENCE [LARGE SCALE GENOMIC DNA]</scope>
    <source>
        <strain evidence="10">0111107301</strain>
        <tissue evidence="10">Whole body</tissue>
    </source>
</reference>
<dbReference type="STRING" id="166423.A0A0N0BEP2"/>
<evidence type="ECO:0000259" key="9">
    <source>
        <dbReference type="SMART" id="SM00864"/>
    </source>
</evidence>
<dbReference type="InterPro" id="IPR036525">
    <property type="entry name" value="Tubulin/FtsZ_GTPase_sf"/>
</dbReference>
<dbReference type="InterPro" id="IPR018316">
    <property type="entry name" value="Tubulin/FtsZ_2-layer-sand-dom"/>
</dbReference>
<protein>
    <submittedName>
        <fullName evidence="10">Tubulin beta-2 chain</fullName>
    </submittedName>
</protein>
<dbReference type="EMBL" id="KQ435824">
    <property type="protein sequence ID" value="KOX72162.1"/>
    <property type="molecule type" value="Genomic_DNA"/>
</dbReference>
<keyword evidence="5" id="KW-0547">Nucleotide-binding</keyword>
<evidence type="ECO:0000256" key="4">
    <source>
        <dbReference type="ARBA" id="ARBA00022723"/>
    </source>
</evidence>
<proteinExistence type="inferred from homology"/>
<dbReference type="InterPro" id="IPR003008">
    <property type="entry name" value="Tubulin_FtsZ_GTPase"/>
</dbReference>
<evidence type="ECO:0000313" key="10">
    <source>
        <dbReference type="EMBL" id="KOX72162.1"/>
    </source>
</evidence>
<dbReference type="InterPro" id="IPR037103">
    <property type="entry name" value="Tubulin/FtsZ-like_C"/>
</dbReference>
<evidence type="ECO:0000256" key="2">
    <source>
        <dbReference type="ARBA" id="ARBA00009636"/>
    </source>
</evidence>
<comment type="similarity">
    <text evidence="2">Belongs to the tubulin family.</text>
</comment>
<dbReference type="InterPro" id="IPR000217">
    <property type="entry name" value="Tubulin"/>
</dbReference>
<dbReference type="Gene3D" id="3.30.1330.20">
    <property type="entry name" value="Tubulin/FtsZ, C-terminal domain"/>
    <property type="match status" value="1"/>
</dbReference>
<dbReference type="Pfam" id="PF03953">
    <property type="entry name" value="Tubulin_C"/>
    <property type="match status" value="1"/>
</dbReference>
<gene>
    <name evidence="10" type="ORF">WN51_01024</name>
</gene>
<dbReference type="PRINTS" id="PR01161">
    <property type="entry name" value="TUBULIN"/>
</dbReference>
<dbReference type="SMART" id="SM00864">
    <property type="entry name" value="Tubulin"/>
    <property type="match status" value="1"/>
</dbReference>
<comment type="function">
    <text evidence="8">Tubulin is the major constituent of microtubules, a cylinder consisting of laterally associated linear protofilaments composed of alpha- and beta-tubulin heterodimers. Microtubules grow by the addition of GTP-tubulin dimers to the microtubule end, where a stabilizing cap forms. Below the cap, tubulin dimers are in GDP-bound state, owing to GTPase activity of alpha-tubulin.</text>
</comment>
<dbReference type="Pfam" id="PF00091">
    <property type="entry name" value="Tubulin"/>
    <property type="match status" value="1"/>
</dbReference>
<dbReference type="PROSITE" id="PS00228">
    <property type="entry name" value="TUBULIN_B_AUTOREG"/>
    <property type="match status" value="1"/>
</dbReference>
<dbReference type="GO" id="GO:0003924">
    <property type="term" value="F:GTPase activity"/>
    <property type="evidence" value="ECO:0007669"/>
    <property type="project" value="InterPro"/>
</dbReference>
<dbReference type="SUPFAM" id="SSF55307">
    <property type="entry name" value="Tubulin C-terminal domain-like"/>
    <property type="match status" value="1"/>
</dbReference>
<evidence type="ECO:0000256" key="5">
    <source>
        <dbReference type="ARBA" id="ARBA00022741"/>
    </source>
</evidence>